<dbReference type="SMART" id="SM00404">
    <property type="entry name" value="PTPc_motif"/>
    <property type="match status" value="1"/>
</dbReference>
<dbReference type="SMART" id="SM00194">
    <property type="entry name" value="PTPc"/>
    <property type="match status" value="1"/>
</dbReference>
<dbReference type="Gene3D" id="3.90.190.10">
    <property type="entry name" value="Protein tyrosine phosphatase superfamily"/>
    <property type="match status" value="1"/>
</dbReference>
<evidence type="ECO:0000259" key="3">
    <source>
        <dbReference type="PROSITE" id="PS50056"/>
    </source>
</evidence>
<evidence type="ECO:0000256" key="1">
    <source>
        <dbReference type="SAM" id="SignalP"/>
    </source>
</evidence>
<evidence type="ECO:0000313" key="5">
    <source>
        <dbReference type="WBParaSite" id="Csp11.Scaffold630.g19140.t1"/>
    </source>
</evidence>
<dbReference type="Proteomes" id="UP000095282">
    <property type="component" value="Unplaced"/>
</dbReference>
<protein>
    <submittedName>
        <fullName evidence="5">WSN domain-containing protein</fullName>
    </submittedName>
</protein>
<dbReference type="Pfam" id="PF00102">
    <property type="entry name" value="Y_phosphatase"/>
    <property type="match status" value="1"/>
</dbReference>
<feature type="domain" description="Tyrosine-protein phosphatase" evidence="2">
    <location>
        <begin position="670"/>
        <end position="883"/>
    </location>
</feature>
<dbReference type="GO" id="GO:0004725">
    <property type="term" value="F:protein tyrosine phosphatase activity"/>
    <property type="evidence" value="ECO:0007669"/>
    <property type="project" value="InterPro"/>
</dbReference>
<feature type="domain" description="Tyrosine specific protein phosphatases" evidence="3">
    <location>
        <begin position="800"/>
        <end position="874"/>
    </location>
</feature>
<dbReference type="InterPro" id="IPR000242">
    <property type="entry name" value="PTP_cat"/>
</dbReference>
<dbReference type="PANTHER" id="PTHR46163">
    <property type="entry name" value="TYROSINE-PROTEIN PHOSPHATASE-RELATED"/>
    <property type="match status" value="1"/>
</dbReference>
<sequence length="934" mass="106622">MKFIFGILIFVVFAADSDSPGKPRFTEKTLGSSSEDPLKSVINRLQKIVDSTDLFYLREDVNQGFMTKDEAIEEILGYEFPTLLEIEMVEGIMKNLSEIIIEFKYRVIDAQNLLNFFGEINRMGVDPEELSTESLKKELAQIAKEETIQKLASHKNEFIENLEKATNGSIDFKILMTGISTLIHFQAPRRPKVSFTLIQKSLEVIRLIKNQKILKMSDYMKTEYSKYISGILEGGKVYKVLKRASLSEDEAKLLKELQDLSPEISCDGSIDIPKAPSLSASLNAINQSLNSLSSHYDDLDTLLSDPELDQMFRDLIEIGSEAIRSSDDTIHQTKLQGYQGLPLFKEKIKGISGKIEEIQGVSTGIQEDAEDGILEDLDSYIVELQKHSEFFKCIGELKPLEPLDDLEDRSKGILQRLRSAREEAPIFLSLIMNSKGEPDLEAIGIAIKGLVDMWNALDKKDQILEHLKSMDHLDVATMYVDLESFRSSPLDVSTVFEEAQKVKGLKIDSDLDLLNSLDFSRYHGAFAAAQLSLNTFLSGNSGEEEECSGCPGELEFPVLYLDPLAITLSSSLTFSLFAILFVLNRRRRPLENVDTVEMTEEAVTYYFQSTHDKIHGHKTSLRADEPTPIHFYRYFNDMYEYDSRLSSTPSLMGEKYAGAQRSNTSISWSTRIKLKDHNFPDDFVDANMVHFPSGLRMIMTGRPQELSDVEKFWWIAKQENVDKVVMLCPLTVIDGIPQHVQYYPRFQGDLLEFNNLKIKNLKMELKGRIVVRRLSVEFRGEPKFYVTHYLYGKWSENENQQDLKMIYVLLCEVRTSLTPVMVHCSDGVGRTGCFGYIEMAYQMLKREGKVDFGDVLDLMRFQRAGVILSAEQYGFCAYAIGFYILEDNRRLFKVDPKILHELSSGYENWDLAEIIELTKMYLMVLRYRKKISST</sequence>
<reference evidence="5" key="1">
    <citation type="submission" date="2016-11" db="UniProtKB">
        <authorList>
            <consortium name="WormBaseParasite"/>
        </authorList>
    </citation>
    <scope>IDENTIFICATION</scope>
</reference>
<dbReference type="SUPFAM" id="SSF52799">
    <property type="entry name" value="(Phosphotyrosine protein) phosphatases II"/>
    <property type="match status" value="1"/>
</dbReference>
<dbReference type="PROSITE" id="PS50055">
    <property type="entry name" value="TYR_PHOSPHATASE_PTP"/>
    <property type="match status" value="1"/>
</dbReference>
<accession>A0A1I7UTB4</accession>
<dbReference type="WBParaSite" id="Csp11.Scaffold630.g19140.t1">
    <property type="protein sequence ID" value="Csp11.Scaffold630.g19140.t1"/>
    <property type="gene ID" value="Csp11.Scaffold630.g19140"/>
</dbReference>
<evidence type="ECO:0000313" key="4">
    <source>
        <dbReference type="Proteomes" id="UP000095282"/>
    </source>
</evidence>
<dbReference type="eggNOG" id="ENOG502RVE8">
    <property type="taxonomic scope" value="Eukaryota"/>
</dbReference>
<feature type="signal peptide" evidence="1">
    <location>
        <begin position="1"/>
        <end position="17"/>
    </location>
</feature>
<dbReference type="InterPro" id="IPR016130">
    <property type="entry name" value="Tyr_Pase_AS"/>
</dbReference>
<dbReference type="CDD" id="cd00047">
    <property type="entry name" value="PTPc"/>
    <property type="match status" value="1"/>
</dbReference>
<dbReference type="InterPro" id="IPR029021">
    <property type="entry name" value="Prot-tyrosine_phosphatase-like"/>
</dbReference>
<dbReference type="InterPro" id="IPR000387">
    <property type="entry name" value="Tyr_Pase_dom"/>
</dbReference>
<dbReference type="InterPro" id="IPR052782">
    <property type="entry name" value="Oocyte-zygote_transition_reg"/>
</dbReference>
<name>A0A1I7UTB4_9PELO</name>
<dbReference type="PRINTS" id="PR00700">
    <property type="entry name" value="PRTYPHPHTASE"/>
</dbReference>
<proteinExistence type="predicted"/>
<dbReference type="PROSITE" id="PS50056">
    <property type="entry name" value="TYR_PHOSPHATASE_2"/>
    <property type="match status" value="1"/>
</dbReference>
<organism evidence="4 5">
    <name type="scientific">Caenorhabditis tropicalis</name>
    <dbReference type="NCBI Taxonomy" id="1561998"/>
    <lineage>
        <taxon>Eukaryota</taxon>
        <taxon>Metazoa</taxon>
        <taxon>Ecdysozoa</taxon>
        <taxon>Nematoda</taxon>
        <taxon>Chromadorea</taxon>
        <taxon>Rhabditida</taxon>
        <taxon>Rhabditina</taxon>
        <taxon>Rhabditomorpha</taxon>
        <taxon>Rhabditoidea</taxon>
        <taxon>Rhabditidae</taxon>
        <taxon>Peloderinae</taxon>
        <taxon>Caenorhabditis</taxon>
    </lineage>
</organism>
<dbReference type="PANTHER" id="PTHR46163:SF5">
    <property type="entry name" value="TYROSINE-PROTEIN PHOSPHATASE"/>
    <property type="match status" value="1"/>
</dbReference>
<feature type="chain" id="PRO_5009309291" evidence="1">
    <location>
        <begin position="18"/>
        <end position="934"/>
    </location>
</feature>
<keyword evidence="4" id="KW-1185">Reference proteome</keyword>
<dbReference type="PROSITE" id="PS00383">
    <property type="entry name" value="TYR_PHOSPHATASE_1"/>
    <property type="match status" value="1"/>
</dbReference>
<keyword evidence="1" id="KW-0732">Signal</keyword>
<evidence type="ECO:0000259" key="2">
    <source>
        <dbReference type="PROSITE" id="PS50055"/>
    </source>
</evidence>
<dbReference type="InterPro" id="IPR003595">
    <property type="entry name" value="Tyr_Pase_cat"/>
</dbReference>
<dbReference type="STRING" id="1561998.A0A1I7UTB4"/>
<dbReference type="AlphaFoldDB" id="A0A1I7UTB4"/>